<gene>
    <name evidence="1" type="ORF">CPELA_03345</name>
</gene>
<dbReference type="Proteomes" id="UP000288929">
    <property type="component" value="Chromosome"/>
</dbReference>
<keyword evidence="2" id="KW-1185">Reference proteome</keyword>
<organism evidence="1 2">
    <name type="scientific">Corynebacterium pelargi</name>
    <dbReference type="NCBI Taxonomy" id="1471400"/>
    <lineage>
        <taxon>Bacteria</taxon>
        <taxon>Bacillati</taxon>
        <taxon>Actinomycetota</taxon>
        <taxon>Actinomycetes</taxon>
        <taxon>Mycobacteriales</taxon>
        <taxon>Corynebacteriaceae</taxon>
        <taxon>Corynebacterium</taxon>
    </lineage>
</organism>
<protein>
    <submittedName>
        <fullName evidence="1">Uncharacterized protein</fullName>
    </submittedName>
</protein>
<dbReference type="AlphaFoldDB" id="A0A410W7M5"/>
<sequence>MALGWRPEDIHHVQGLWPPRIEGIPEGITPAIALAWACYHRSGVMHPVRTPLVDAPLLAPQTPFTSKQSARLTKLIHHARHSSNAHEAHAYHLMSQNIARQWNLSPDVFACLCSLEPPTPRCIARRVLLQGPSQQFDGHMLRHLGLGAGVLVAQVHPSGIWSLLGRGPAIQRILKEFRFLQRNRWPGAEGLDHAQAYSFCAGVCASGTSPPKPQRACYPQPEPRTPISGELGKVIAKMRLVDQQHRAHRLLPGWYEMGVKWKCAIKHSRAMLVELQA</sequence>
<name>A0A410W7M5_9CORY</name>
<proteinExistence type="predicted"/>
<dbReference type="KEGG" id="cpeg:CPELA_03345"/>
<reference evidence="1 2" key="1">
    <citation type="submission" date="2019-01" db="EMBL/GenBank/DDBJ databases">
        <authorList>
            <person name="Ruckert C."/>
            <person name="Busche T."/>
            <person name="Kalinowski J."/>
        </authorList>
    </citation>
    <scope>NUCLEOTIDE SEQUENCE [LARGE SCALE GENOMIC DNA]</scope>
    <source>
        <strain evidence="1 2">136/3</strain>
    </source>
</reference>
<evidence type="ECO:0000313" key="2">
    <source>
        <dbReference type="Proteomes" id="UP000288929"/>
    </source>
</evidence>
<evidence type="ECO:0000313" key="1">
    <source>
        <dbReference type="EMBL" id="QAU51948.1"/>
    </source>
</evidence>
<dbReference type="EMBL" id="CP035299">
    <property type="protein sequence ID" value="QAU51948.1"/>
    <property type="molecule type" value="Genomic_DNA"/>
</dbReference>
<accession>A0A410W7M5</accession>